<dbReference type="PROSITE" id="PS00108">
    <property type="entry name" value="PROTEIN_KINASE_ST"/>
    <property type="match status" value="1"/>
</dbReference>
<dbReference type="PROSITE" id="PS00107">
    <property type="entry name" value="PROTEIN_KINASE_ATP"/>
    <property type="match status" value="1"/>
</dbReference>
<dbReference type="EMBL" id="CM002927">
    <property type="protein sequence ID" value="KGN48049.1"/>
    <property type="molecule type" value="Genomic_DNA"/>
</dbReference>
<dbReference type="AlphaFoldDB" id="A0A0A0KGX5"/>
<feature type="region of interest" description="Disordered" evidence="11">
    <location>
        <begin position="570"/>
        <end position="589"/>
    </location>
</feature>
<comment type="catalytic activity">
    <reaction evidence="8">
        <text>L-threonyl-[protein] + ATP = O-phospho-L-threonyl-[protein] + ADP + H(+)</text>
        <dbReference type="Rhea" id="RHEA:46608"/>
        <dbReference type="Rhea" id="RHEA-COMP:11060"/>
        <dbReference type="Rhea" id="RHEA-COMP:11605"/>
        <dbReference type="ChEBI" id="CHEBI:15378"/>
        <dbReference type="ChEBI" id="CHEBI:30013"/>
        <dbReference type="ChEBI" id="CHEBI:30616"/>
        <dbReference type="ChEBI" id="CHEBI:61977"/>
        <dbReference type="ChEBI" id="CHEBI:456216"/>
        <dbReference type="EC" id="2.7.11.1"/>
    </reaction>
</comment>
<dbReference type="GO" id="GO:0004674">
    <property type="term" value="F:protein serine/threonine kinase activity"/>
    <property type="evidence" value="ECO:0000318"/>
    <property type="project" value="GO_Central"/>
</dbReference>
<evidence type="ECO:0000256" key="8">
    <source>
        <dbReference type="ARBA" id="ARBA00047899"/>
    </source>
</evidence>
<comment type="catalytic activity">
    <reaction evidence="9">
        <text>L-seryl-[protein] + ATP = O-phospho-L-seryl-[protein] + ADP + H(+)</text>
        <dbReference type="Rhea" id="RHEA:17989"/>
        <dbReference type="Rhea" id="RHEA-COMP:9863"/>
        <dbReference type="Rhea" id="RHEA-COMP:11604"/>
        <dbReference type="ChEBI" id="CHEBI:15378"/>
        <dbReference type="ChEBI" id="CHEBI:29999"/>
        <dbReference type="ChEBI" id="CHEBI:30616"/>
        <dbReference type="ChEBI" id="CHEBI:83421"/>
        <dbReference type="ChEBI" id="CHEBI:456216"/>
        <dbReference type="EC" id="2.7.11.1"/>
    </reaction>
</comment>
<dbReference type="OMA" id="KRTQGSH"/>
<keyword evidence="5 10" id="KW-0547">Nucleotide-binding</keyword>
<dbReference type="eggNOG" id="KOG0589">
    <property type="taxonomic scope" value="Eukaryota"/>
</dbReference>
<proteinExistence type="inferred from homology"/>
<dbReference type="PANTHER" id="PTHR43671">
    <property type="entry name" value="SERINE/THREONINE-PROTEIN KINASE NEK"/>
    <property type="match status" value="1"/>
</dbReference>
<evidence type="ECO:0000256" key="10">
    <source>
        <dbReference type="PROSITE-ProRule" id="PRU10141"/>
    </source>
</evidence>
<evidence type="ECO:0000256" key="5">
    <source>
        <dbReference type="ARBA" id="ARBA00022741"/>
    </source>
</evidence>
<reference evidence="13 14" key="3">
    <citation type="journal article" date="2010" name="BMC Genomics">
        <title>Transcriptome sequencing and comparative analysis of cucumber flowers with different sex types.</title>
        <authorList>
            <person name="Guo S."/>
            <person name="Zheng Y."/>
            <person name="Joung J.G."/>
            <person name="Liu S."/>
            <person name="Zhang Z."/>
            <person name="Crasta O.R."/>
            <person name="Sobral B.W."/>
            <person name="Xu Y."/>
            <person name="Huang S."/>
            <person name="Fei Z."/>
        </authorList>
    </citation>
    <scope>NUCLEOTIDE SEQUENCE [LARGE SCALE GENOMIC DNA]</scope>
    <source>
        <strain evidence="14">cv. 9930</strain>
    </source>
</reference>
<keyword evidence="14" id="KW-1185">Reference proteome</keyword>
<evidence type="ECO:0000256" key="11">
    <source>
        <dbReference type="SAM" id="MobiDB-lite"/>
    </source>
</evidence>
<protein>
    <recommendedName>
        <fullName evidence="2">non-specific serine/threonine protein kinase</fullName>
        <ecNumber evidence="2">2.7.11.1</ecNumber>
    </recommendedName>
</protein>
<dbReference type="InterPro" id="IPR017441">
    <property type="entry name" value="Protein_kinase_ATP_BS"/>
</dbReference>
<evidence type="ECO:0000313" key="13">
    <source>
        <dbReference type="EMBL" id="KGN48049.1"/>
    </source>
</evidence>
<dbReference type="EC" id="2.7.11.1" evidence="2"/>
<dbReference type="Gene3D" id="1.10.510.10">
    <property type="entry name" value="Transferase(Phosphotransferase) domain 1"/>
    <property type="match status" value="1"/>
</dbReference>
<dbReference type="PROSITE" id="PS50011">
    <property type="entry name" value="PROTEIN_KINASE_DOM"/>
    <property type="match status" value="1"/>
</dbReference>
<feature type="compositionally biased region" description="Basic and acidic residues" evidence="11">
    <location>
        <begin position="570"/>
        <end position="579"/>
    </location>
</feature>
<gene>
    <name evidence="13" type="ORF">Csa_6G425860</name>
</gene>
<feature type="compositionally biased region" description="Polar residues" evidence="11">
    <location>
        <begin position="436"/>
        <end position="465"/>
    </location>
</feature>
<dbReference type="InterPro" id="IPR011009">
    <property type="entry name" value="Kinase-like_dom_sf"/>
</dbReference>
<dbReference type="InterPro" id="IPR000719">
    <property type="entry name" value="Prot_kinase_dom"/>
</dbReference>
<dbReference type="GO" id="GO:0005524">
    <property type="term" value="F:ATP binding"/>
    <property type="evidence" value="ECO:0007669"/>
    <property type="project" value="UniProtKB-UniRule"/>
</dbReference>
<dbReference type="FunFam" id="3.30.200.20:FF:000108">
    <property type="entry name" value="Serine/threonine-protein kinase Nek2"/>
    <property type="match status" value="1"/>
</dbReference>
<evidence type="ECO:0000256" key="1">
    <source>
        <dbReference type="ARBA" id="ARBA00010886"/>
    </source>
</evidence>
<keyword evidence="6" id="KW-0418">Kinase</keyword>
<dbReference type="Gramene" id="KGN48049">
    <property type="protein sequence ID" value="KGN48049"/>
    <property type="gene ID" value="Csa_6G425860"/>
</dbReference>
<feature type="region of interest" description="Disordered" evidence="11">
    <location>
        <begin position="857"/>
        <end position="890"/>
    </location>
</feature>
<dbReference type="SMART" id="SM00220">
    <property type="entry name" value="S_TKc"/>
    <property type="match status" value="1"/>
</dbReference>
<dbReference type="OrthoDB" id="248923at2759"/>
<dbReference type="GO" id="GO:0007017">
    <property type="term" value="P:microtubule-based process"/>
    <property type="evidence" value="ECO:0000318"/>
    <property type="project" value="GO_Central"/>
</dbReference>
<evidence type="ECO:0000259" key="12">
    <source>
        <dbReference type="PROSITE" id="PS50011"/>
    </source>
</evidence>
<comment type="similarity">
    <text evidence="1">Belongs to the protein kinase superfamily. NEK Ser/Thr protein kinase family. NIMA subfamily.</text>
</comment>
<dbReference type="PANTHER" id="PTHR43671:SF98">
    <property type="entry name" value="SERINE_THREONINE-PROTEIN KINASE NEK11"/>
    <property type="match status" value="1"/>
</dbReference>
<dbReference type="FunFam" id="1.10.510.10:FF:000504">
    <property type="entry name" value="Serine/threonine-protein kinase Nek5"/>
    <property type="match status" value="1"/>
</dbReference>
<evidence type="ECO:0000256" key="9">
    <source>
        <dbReference type="ARBA" id="ARBA00048679"/>
    </source>
</evidence>
<dbReference type="InterPro" id="IPR008271">
    <property type="entry name" value="Ser/Thr_kinase_AS"/>
</dbReference>
<reference evidence="13 14" key="1">
    <citation type="journal article" date="2009" name="Nat. Genet.">
        <title>The genome of the cucumber, Cucumis sativus L.</title>
        <authorList>
            <person name="Huang S."/>
            <person name="Li R."/>
            <person name="Zhang Z."/>
            <person name="Li L."/>
            <person name="Gu X."/>
            <person name="Fan W."/>
            <person name="Lucas W.J."/>
            <person name="Wang X."/>
            <person name="Xie B."/>
            <person name="Ni P."/>
            <person name="Ren Y."/>
            <person name="Zhu H."/>
            <person name="Li J."/>
            <person name="Lin K."/>
            <person name="Jin W."/>
            <person name="Fei Z."/>
            <person name="Li G."/>
            <person name="Staub J."/>
            <person name="Kilian A."/>
            <person name="van der Vossen E.A."/>
            <person name="Wu Y."/>
            <person name="Guo J."/>
            <person name="He J."/>
            <person name="Jia Z."/>
            <person name="Ren Y."/>
            <person name="Tian G."/>
            <person name="Lu Y."/>
            <person name="Ruan J."/>
            <person name="Qian W."/>
            <person name="Wang M."/>
            <person name="Huang Q."/>
            <person name="Li B."/>
            <person name="Xuan Z."/>
            <person name="Cao J."/>
            <person name="Asan"/>
            <person name="Wu Z."/>
            <person name="Zhang J."/>
            <person name="Cai Q."/>
            <person name="Bai Y."/>
            <person name="Zhao B."/>
            <person name="Han Y."/>
            <person name="Li Y."/>
            <person name="Li X."/>
            <person name="Wang S."/>
            <person name="Shi Q."/>
            <person name="Liu S."/>
            <person name="Cho W.K."/>
            <person name="Kim J.Y."/>
            <person name="Xu Y."/>
            <person name="Heller-Uszynska K."/>
            <person name="Miao H."/>
            <person name="Cheng Z."/>
            <person name="Zhang S."/>
            <person name="Wu J."/>
            <person name="Yang Y."/>
            <person name="Kang H."/>
            <person name="Li M."/>
            <person name="Liang H."/>
            <person name="Ren X."/>
            <person name="Shi Z."/>
            <person name="Wen M."/>
            <person name="Jian M."/>
            <person name="Yang H."/>
            <person name="Zhang G."/>
            <person name="Yang Z."/>
            <person name="Chen R."/>
            <person name="Liu S."/>
            <person name="Li J."/>
            <person name="Ma L."/>
            <person name="Liu H."/>
            <person name="Zhou Y."/>
            <person name="Zhao J."/>
            <person name="Fang X."/>
            <person name="Li G."/>
            <person name="Fang L."/>
            <person name="Li Y."/>
            <person name="Liu D."/>
            <person name="Zheng H."/>
            <person name="Zhang Y."/>
            <person name="Qin N."/>
            <person name="Li Z."/>
            <person name="Yang G."/>
            <person name="Yang S."/>
            <person name="Bolund L."/>
            <person name="Kristiansen K."/>
            <person name="Zheng H."/>
            <person name="Li S."/>
            <person name="Zhang X."/>
            <person name="Yang H."/>
            <person name="Wang J."/>
            <person name="Sun R."/>
            <person name="Zhang B."/>
            <person name="Jiang S."/>
            <person name="Wang J."/>
            <person name="Du Y."/>
            <person name="Li S."/>
        </authorList>
    </citation>
    <scope>NUCLEOTIDE SEQUENCE [LARGE SCALE GENOMIC DNA]</scope>
    <source>
        <strain evidence="14">cv. 9930</strain>
    </source>
</reference>
<keyword evidence="3" id="KW-0723">Serine/threonine-protein kinase</keyword>
<keyword evidence="4" id="KW-0808">Transferase</keyword>
<name>A0A0A0KGX5_CUCSA</name>
<evidence type="ECO:0000256" key="7">
    <source>
        <dbReference type="ARBA" id="ARBA00022840"/>
    </source>
</evidence>
<evidence type="ECO:0000256" key="3">
    <source>
        <dbReference type="ARBA" id="ARBA00022527"/>
    </source>
</evidence>
<dbReference type="GO" id="GO:0055028">
    <property type="term" value="C:cortical microtubule"/>
    <property type="evidence" value="ECO:0000318"/>
    <property type="project" value="GO_Central"/>
</dbReference>
<feature type="region of interest" description="Disordered" evidence="11">
    <location>
        <begin position="272"/>
        <end position="382"/>
    </location>
</feature>
<feature type="compositionally biased region" description="Basic and acidic residues" evidence="11">
    <location>
        <begin position="536"/>
        <end position="559"/>
    </location>
</feature>
<keyword evidence="7 10" id="KW-0067">ATP-binding</keyword>
<dbReference type="InterPro" id="IPR050660">
    <property type="entry name" value="NEK_Ser/Thr_kinase"/>
</dbReference>
<reference evidence="13 14" key="4">
    <citation type="journal article" date="2011" name="BMC Genomics">
        <title>RNA-Seq improves annotation of protein-coding genes in the cucumber genome.</title>
        <authorList>
            <person name="Li Z."/>
            <person name="Zhang Z."/>
            <person name="Yan P."/>
            <person name="Huang S."/>
            <person name="Fei Z."/>
            <person name="Lin K."/>
        </authorList>
    </citation>
    <scope>NUCLEOTIDE SEQUENCE [LARGE SCALE GENOMIC DNA]</scope>
    <source>
        <strain evidence="14">cv. 9930</strain>
    </source>
</reference>
<dbReference type="Proteomes" id="UP000029981">
    <property type="component" value="Chromosome 6"/>
</dbReference>
<organism evidence="13 14">
    <name type="scientific">Cucumis sativus</name>
    <name type="common">Cucumber</name>
    <dbReference type="NCBI Taxonomy" id="3659"/>
    <lineage>
        <taxon>Eukaryota</taxon>
        <taxon>Viridiplantae</taxon>
        <taxon>Streptophyta</taxon>
        <taxon>Embryophyta</taxon>
        <taxon>Tracheophyta</taxon>
        <taxon>Spermatophyta</taxon>
        <taxon>Magnoliopsida</taxon>
        <taxon>eudicotyledons</taxon>
        <taxon>Gunneridae</taxon>
        <taxon>Pentapetalae</taxon>
        <taxon>rosids</taxon>
        <taxon>fabids</taxon>
        <taxon>Cucurbitales</taxon>
        <taxon>Cucurbitaceae</taxon>
        <taxon>Benincaseae</taxon>
        <taxon>Cucumis</taxon>
    </lineage>
</organism>
<feature type="binding site" evidence="10">
    <location>
        <position position="37"/>
    </location>
    <ligand>
        <name>ATP</name>
        <dbReference type="ChEBI" id="CHEBI:30616"/>
    </ligand>
</feature>
<reference evidence="13 14" key="2">
    <citation type="journal article" date="2009" name="PLoS ONE">
        <title>An integrated genetic and cytogenetic map of the cucumber genome.</title>
        <authorList>
            <person name="Ren Y."/>
            <person name="Zhang Z."/>
            <person name="Liu J."/>
            <person name="Staub J.E."/>
            <person name="Han Y."/>
            <person name="Cheng Z."/>
            <person name="Li X."/>
            <person name="Lu J."/>
            <person name="Miao H."/>
            <person name="Kang H."/>
            <person name="Xie B."/>
            <person name="Gu X."/>
            <person name="Wang X."/>
            <person name="Du Y."/>
            <person name="Jin W."/>
            <person name="Huang S."/>
        </authorList>
    </citation>
    <scope>NUCLEOTIDE SEQUENCE [LARGE SCALE GENOMIC DNA]</scope>
    <source>
        <strain evidence="14">cv. 9930</strain>
    </source>
</reference>
<accession>A0A0A0KGX5</accession>
<dbReference type="Pfam" id="PF00069">
    <property type="entry name" value="Pkinase"/>
    <property type="match status" value="1"/>
</dbReference>
<dbReference type="CDD" id="cd08215">
    <property type="entry name" value="STKc_Nek"/>
    <property type="match status" value="1"/>
</dbReference>
<feature type="compositionally biased region" description="Basic and acidic residues" evidence="11">
    <location>
        <begin position="280"/>
        <end position="294"/>
    </location>
</feature>
<dbReference type="KEGG" id="csv:101220506"/>
<dbReference type="SUPFAM" id="SSF56112">
    <property type="entry name" value="Protein kinase-like (PK-like)"/>
    <property type="match status" value="1"/>
</dbReference>
<evidence type="ECO:0000313" key="14">
    <source>
        <dbReference type="Proteomes" id="UP000029981"/>
    </source>
</evidence>
<evidence type="ECO:0000256" key="2">
    <source>
        <dbReference type="ARBA" id="ARBA00012513"/>
    </source>
</evidence>
<dbReference type="Gene3D" id="3.30.200.20">
    <property type="entry name" value="Phosphorylase Kinase, domain 1"/>
    <property type="match status" value="1"/>
</dbReference>
<feature type="region of interest" description="Disordered" evidence="11">
    <location>
        <begin position="397"/>
        <end position="559"/>
    </location>
</feature>
<feature type="compositionally biased region" description="Basic and acidic residues" evidence="11">
    <location>
        <begin position="324"/>
        <end position="342"/>
    </location>
</feature>
<feature type="compositionally biased region" description="Low complexity" evidence="11">
    <location>
        <begin position="295"/>
        <end position="314"/>
    </location>
</feature>
<sequence length="972" mass="107652">MESRMDQYEIMEQIGRGAFGAAILVNHKSEKKKYVLKKIRLARQTERCRRSAHQEMALIARVQHPYIVEFKEAWVEKGCYVCIVTGYCEGGDMAELMKKSNGMHFPEEKLCKWFTQLLLAVEYLHSNFVLHRDLKCSNIFLTKDKDVRLGDFGLAKTLKADDLASSVVGTPNYMCPELLADIPYGFKSDIWSLGCCMYEMAAHRPAFKAFDMAGLISKINRSSIGPLPSCYSPSLKTLIKGMLRKNPEHRPNASELLKHPYLQPYVEQYRPSISPNVDFSPDKPRLTRDSRRSMAESQNSNSSNSDRDSLFSSDKNTPAMTANCDEKVTDSDMASVDDHEGSEPLLPCEEQTHNVCSLKVNDPMHPKPSQEDQSNSESRRPKTIRNIMLALKEGKARENYSPVRGNRAKSGVASNQKAFADVPPKVIKPPMAVPGSKSSPDTPITVSTKANIESSRRNQAVSTPKHQLPVVDPTPKTRPRHDSSPPLCRPVKPVEDGVSSKSRQKTPPSLLRRPSFPVRTRQVGQQDVPDAVSSTERIRQKETLPEERTCHKVHSSHQDHVVSVELTKETQHTSSEHCSKGMQTDSSNSVSSSVSIQGFEICDDAATPFADIAEPVFDHQNIEHDEIEEIHPPVCSPSLQYEISEHNLLEDKGNHGVYDKSTTKCSFETSSDNVNLHNTEAGIKKESPSVELDHPLRSEGRFIFKDDIPISMPTNGSNMVSEQITISSHGDDKFTVRELLSSVAEPATPLVASPSSSTHKCLLPDKVTTLHTSSAEKLAGSHLPAAFDDVIHVIRHSSFRVGSEQPVTENLEVGVQNVDVGKLVTVVKDELELKNGTTTTPLTLKSSSCSDALCSKPNTSEHSAIKESTGANPPMLPTTNSDSTEHTKPVTPVVEEEVPAKETLDVKSFRQRAEALEGLLELSAELLQHNRLEELAVVLKPFGKDKVSPRETAIWLARSLKGMMIEDNARSS</sequence>
<evidence type="ECO:0000256" key="6">
    <source>
        <dbReference type="ARBA" id="ARBA00022777"/>
    </source>
</evidence>
<feature type="domain" description="Protein kinase" evidence="12">
    <location>
        <begin position="8"/>
        <end position="262"/>
    </location>
</feature>
<evidence type="ECO:0000256" key="4">
    <source>
        <dbReference type="ARBA" id="ARBA00022679"/>
    </source>
</evidence>